<dbReference type="GO" id="GO:0061599">
    <property type="term" value="F:molybdopterin molybdotransferase activity"/>
    <property type="evidence" value="ECO:0007669"/>
    <property type="project" value="UniProtKB-UniRule"/>
</dbReference>
<evidence type="ECO:0000313" key="13">
    <source>
        <dbReference type="EMBL" id="ATX77391.1"/>
    </source>
</evidence>
<proteinExistence type="inferred from homology"/>
<comment type="cofactor">
    <cofactor evidence="1 11">
        <name>Mg(2+)</name>
        <dbReference type="ChEBI" id="CHEBI:18420"/>
    </cofactor>
</comment>
<evidence type="ECO:0000256" key="6">
    <source>
        <dbReference type="ARBA" id="ARBA00022679"/>
    </source>
</evidence>
<dbReference type="RefSeq" id="WP_100257651.1">
    <property type="nucleotide sequence ID" value="NZ_CP011797.1"/>
</dbReference>
<dbReference type="InterPro" id="IPR005111">
    <property type="entry name" value="MoeA_C_domain_IV"/>
</dbReference>
<dbReference type="SMART" id="SM00852">
    <property type="entry name" value="MoCF_biosynth"/>
    <property type="match status" value="1"/>
</dbReference>
<dbReference type="Proteomes" id="UP000229757">
    <property type="component" value="Chromosome"/>
</dbReference>
<dbReference type="KEGG" id="rfo:REIFOR_02258"/>
<dbReference type="GO" id="GO:0005829">
    <property type="term" value="C:cytosol"/>
    <property type="evidence" value="ECO:0007669"/>
    <property type="project" value="TreeGrafter"/>
</dbReference>
<dbReference type="NCBIfam" id="TIGR00177">
    <property type="entry name" value="molyb_syn"/>
    <property type="match status" value="1"/>
</dbReference>
<evidence type="ECO:0000256" key="2">
    <source>
        <dbReference type="ARBA" id="ARBA00002901"/>
    </source>
</evidence>
<reference evidence="13 14" key="1">
    <citation type="journal article" date="2017" name="Environ. Microbiol.">
        <title>Genomic and physiological analyses of 'Reinekea forsetii' reveal a versatile opportunistic lifestyle during spring algae blooms.</title>
        <authorList>
            <person name="Avci B."/>
            <person name="Hahnke R.L."/>
            <person name="Chafee M."/>
            <person name="Fischer T."/>
            <person name="Gruber-Vodicka H."/>
            <person name="Tegetmeyer H.E."/>
            <person name="Harder J."/>
            <person name="Fuchs B.M."/>
            <person name="Amann R.I."/>
            <person name="Teeling H."/>
        </authorList>
    </citation>
    <scope>NUCLEOTIDE SEQUENCE [LARGE SCALE GENOMIC DNA]</scope>
    <source>
        <strain evidence="13 14">Hel1_31_D35</strain>
    </source>
</reference>
<sequence length="409" mass="43460">MATCDRPGLMPLNEGIAKLLAAVSGQARTETVALAAAANRVLAEDVFAPAPVPGFDNSAMDGYAVRAADMALGKTYTVQGRALAGAAFDQWLHPNQVVRIMTGAAIPRGADTVIAQEDSLLDGAAVGFSELAPLGSHVRRAGDDIAQGSRVVAAKTRLNAVHLALLASVGCASVTVYGKTTVALISTGDELKSPGQALDYGDIYNSNAPALTRMLAKLGVDIIDYGIVQDDPELFRLAFQRADRECDFILTSGGVSVGEADYTRDILEELGHIDFWRLAIKPGKPFAFGRLPNSYFIGLPGNPVSALVTFHLLGSQAIRQHQHLGYQPMSQLQAITTEPIQKAPGRMDFQRGHWQSSAEGVEVAPTGRAQGSHILTSLADANCYIALEQERGSVAAGESVTLWLFDEMF</sequence>
<comment type="function">
    <text evidence="2 11">Catalyzes the insertion of molybdate into adenylated molybdopterin with the concomitant release of AMP.</text>
</comment>
<evidence type="ECO:0000256" key="1">
    <source>
        <dbReference type="ARBA" id="ARBA00001946"/>
    </source>
</evidence>
<evidence type="ECO:0000256" key="11">
    <source>
        <dbReference type="RuleBase" id="RU365090"/>
    </source>
</evidence>
<dbReference type="PANTHER" id="PTHR10192:SF5">
    <property type="entry name" value="GEPHYRIN"/>
    <property type="match status" value="1"/>
</dbReference>
<dbReference type="GO" id="GO:0046872">
    <property type="term" value="F:metal ion binding"/>
    <property type="evidence" value="ECO:0007669"/>
    <property type="project" value="UniProtKB-UniRule"/>
</dbReference>
<evidence type="ECO:0000256" key="3">
    <source>
        <dbReference type="ARBA" id="ARBA00005046"/>
    </source>
</evidence>
<evidence type="ECO:0000256" key="4">
    <source>
        <dbReference type="ARBA" id="ARBA00010763"/>
    </source>
</evidence>
<dbReference type="Gene3D" id="3.40.980.10">
    <property type="entry name" value="MoaB/Mog-like domain"/>
    <property type="match status" value="1"/>
</dbReference>
<dbReference type="InterPro" id="IPR038987">
    <property type="entry name" value="MoeA-like"/>
</dbReference>
<dbReference type="InterPro" id="IPR036135">
    <property type="entry name" value="MoeA_linker/N_sf"/>
</dbReference>
<dbReference type="FunFam" id="3.40.980.10:FF:000004">
    <property type="entry name" value="Molybdopterin molybdenumtransferase"/>
    <property type="match status" value="1"/>
</dbReference>
<dbReference type="InterPro" id="IPR036688">
    <property type="entry name" value="MoeA_C_domain_IV_sf"/>
</dbReference>
<organism evidence="13 14">
    <name type="scientific">Reinekea forsetii</name>
    <dbReference type="NCBI Taxonomy" id="1336806"/>
    <lineage>
        <taxon>Bacteria</taxon>
        <taxon>Pseudomonadati</taxon>
        <taxon>Pseudomonadota</taxon>
        <taxon>Gammaproteobacteria</taxon>
        <taxon>Oceanospirillales</taxon>
        <taxon>Saccharospirillaceae</taxon>
        <taxon>Reinekea</taxon>
    </lineage>
</organism>
<keyword evidence="5 11" id="KW-0500">Molybdenum</keyword>
<dbReference type="InterPro" id="IPR001453">
    <property type="entry name" value="MoaB/Mog_dom"/>
</dbReference>
<dbReference type="OrthoDB" id="9804758at2"/>
<dbReference type="NCBIfam" id="NF045515">
    <property type="entry name" value="Glp_gephyrin"/>
    <property type="match status" value="1"/>
</dbReference>
<keyword evidence="6 11" id="KW-0808">Transferase</keyword>
<dbReference type="Gene3D" id="3.90.105.10">
    <property type="entry name" value="Molybdopterin biosynthesis moea protein, domain 2"/>
    <property type="match status" value="1"/>
</dbReference>
<dbReference type="SUPFAM" id="SSF63867">
    <property type="entry name" value="MoeA C-terminal domain-like"/>
    <property type="match status" value="1"/>
</dbReference>
<dbReference type="Pfam" id="PF03453">
    <property type="entry name" value="MoeA_N"/>
    <property type="match status" value="1"/>
</dbReference>
<keyword evidence="7 11" id="KW-0479">Metal-binding</keyword>
<evidence type="ECO:0000259" key="12">
    <source>
        <dbReference type="SMART" id="SM00852"/>
    </source>
</evidence>
<dbReference type="Pfam" id="PF03454">
    <property type="entry name" value="MoeA_C"/>
    <property type="match status" value="1"/>
</dbReference>
<dbReference type="EMBL" id="CP011797">
    <property type="protein sequence ID" value="ATX77391.1"/>
    <property type="molecule type" value="Genomic_DNA"/>
</dbReference>
<keyword evidence="9 11" id="KW-0501">Molybdenum cofactor biosynthesis</keyword>
<dbReference type="InterPro" id="IPR005110">
    <property type="entry name" value="MoeA_linker/N"/>
</dbReference>
<dbReference type="EC" id="2.10.1.1" evidence="11"/>
<dbReference type="SUPFAM" id="SSF63882">
    <property type="entry name" value="MoeA N-terminal region -like"/>
    <property type="match status" value="1"/>
</dbReference>
<dbReference type="SUPFAM" id="SSF53218">
    <property type="entry name" value="Molybdenum cofactor biosynthesis proteins"/>
    <property type="match status" value="1"/>
</dbReference>
<evidence type="ECO:0000256" key="10">
    <source>
        <dbReference type="ARBA" id="ARBA00047317"/>
    </source>
</evidence>
<evidence type="ECO:0000256" key="8">
    <source>
        <dbReference type="ARBA" id="ARBA00022842"/>
    </source>
</evidence>
<name>A0A2K8KU63_9GAMM</name>
<keyword evidence="14" id="KW-1185">Reference proteome</keyword>
<feature type="domain" description="MoaB/Mog" evidence="12">
    <location>
        <begin position="183"/>
        <end position="320"/>
    </location>
</feature>
<dbReference type="AlphaFoldDB" id="A0A2K8KU63"/>
<dbReference type="Pfam" id="PF00994">
    <property type="entry name" value="MoCF_biosynth"/>
    <property type="match status" value="1"/>
</dbReference>
<dbReference type="Gene3D" id="2.170.190.11">
    <property type="entry name" value="Molybdopterin biosynthesis moea protein, domain 3"/>
    <property type="match status" value="1"/>
</dbReference>
<comment type="catalytic activity">
    <reaction evidence="10">
        <text>adenylyl-molybdopterin + molybdate = Mo-molybdopterin + AMP + H(+)</text>
        <dbReference type="Rhea" id="RHEA:35047"/>
        <dbReference type="ChEBI" id="CHEBI:15378"/>
        <dbReference type="ChEBI" id="CHEBI:36264"/>
        <dbReference type="ChEBI" id="CHEBI:62727"/>
        <dbReference type="ChEBI" id="CHEBI:71302"/>
        <dbReference type="ChEBI" id="CHEBI:456215"/>
        <dbReference type="EC" id="2.10.1.1"/>
    </reaction>
</comment>
<dbReference type="UniPathway" id="UPA00344"/>
<comment type="pathway">
    <text evidence="3 11">Cofactor biosynthesis; molybdopterin biosynthesis.</text>
</comment>
<comment type="similarity">
    <text evidence="4 11">Belongs to the MoeA family.</text>
</comment>
<gene>
    <name evidence="13" type="primary">moeB</name>
    <name evidence="13" type="ORF">REIFOR_02258</name>
</gene>
<dbReference type="PROSITE" id="PS01079">
    <property type="entry name" value="MOCF_BIOSYNTHESIS_2"/>
    <property type="match status" value="1"/>
</dbReference>
<dbReference type="Gene3D" id="2.40.340.10">
    <property type="entry name" value="MoeA, C-terminal, domain IV"/>
    <property type="match status" value="1"/>
</dbReference>
<dbReference type="InterPro" id="IPR008284">
    <property type="entry name" value="MoCF_biosynth_CS"/>
</dbReference>
<dbReference type="InterPro" id="IPR036425">
    <property type="entry name" value="MoaB/Mog-like_dom_sf"/>
</dbReference>
<keyword evidence="8 11" id="KW-0460">Magnesium</keyword>
<accession>A0A2K8KU63</accession>
<dbReference type="PANTHER" id="PTHR10192">
    <property type="entry name" value="MOLYBDOPTERIN BIOSYNTHESIS PROTEIN"/>
    <property type="match status" value="1"/>
</dbReference>
<evidence type="ECO:0000256" key="9">
    <source>
        <dbReference type="ARBA" id="ARBA00023150"/>
    </source>
</evidence>
<evidence type="ECO:0000313" key="14">
    <source>
        <dbReference type="Proteomes" id="UP000229757"/>
    </source>
</evidence>
<dbReference type="GO" id="GO:0006777">
    <property type="term" value="P:Mo-molybdopterin cofactor biosynthetic process"/>
    <property type="evidence" value="ECO:0007669"/>
    <property type="project" value="UniProtKB-UniRule"/>
</dbReference>
<protein>
    <recommendedName>
        <fullName evidence="11">Molybdopterin molybdenumtransferase</fullName>
        <ecNumber evidence="11">2.10.1.1</ecNumber>
    </recommendedName>
</protein>
<evidence type="ECO:0000256" key="5">
    <source>
        <dbReference type="ARBA" id="ARBA00022505"/>
    </source>
</evidence>
<dbReference type="CDD" id="cd00887">
    <property type="entry name" value="MoeA"/>
    <property type="match status" value="1"/>
</dbReference>
<evidence type="ECO:0000256" key="7">
    <source>
        <dbReference type="ARBA" id="ARBA00022723"/>
    </source>
</evidence>